<proteinExistence type="predicted"/>
<organism evidence="1 2">
    <name type="scientific">Enterobacter cloacae</name>
    <dbReference type="NCBI Taxonomy" id="550"/>
    <lineage>
        <taxon>Bacteria</taxon>
        <taxon>Pseudomonadati</taxon>
        <taxon>Pseudomonadota</taxon>
        <taxon>Gammaproteobacteria</taxon>
        <taxon>Enterobacterales</taxon>
        <taxon>Enterobacteriaceae</taxon>
        <taxon>Enterobacter</taxon>
        <taxon>Enterobacter cloacae complex</taxon>
    </lineage>
</organism>
<reference evidence="1 2" key="1">
    <citation type="submission" date="2018-06" db="EMBL/GenBank/DDBJ databases">
        <authorList>
            <consortium name="Pathogen Informatics"/>
            <person name="Doyle S."/>
        </authorList>
    </citation>
    <scope>NUCLEOTIDE SEQUENCE [LARGE SCALE GENOMIC DNA]</scope>
    <source>
        <strain evidence="1 2">NCTC10005</strain>
    </source>
</reference>
<evidence type="ECO:0000313" key="1">
    <source>
        <dbReference type="EMBL" id="STQ10453.1"/>
    </source>
</evidence>
<sequence>MLTKSLLLTDQWDITLDDTGSMAITANPYAVAQDVACACSTFLGEPWYDTHAGDSVLRANSRSLARHSSSSIPKMATEAKKLPYVQAAFCTTTVGKADRLASGVMTITDTNNVRTTIQF</sequence>
<name>A0A377LXV1_ENTCL</name>
<gene>
    <name evidence="1" type="ORF">NCTC10005_03199</name>
</gene>
<dbReference type="AlphaFoldDB" id="A0A377LXV1"/>
<accession>A0A377LXV1</accession>
<evidence type="ECO:0000313" key="2">
    <source>
        <dbReference type="Proteomes" id="UP000255106"/>
    </source>
</evidence>
<dbReference type="EMBL" id="UGJB01000004">
    <property type="protein sequence ID" value="STQ10453.1"/>
    <property type="molecule type" value="Genomic_DNA"/>
</dbReference>
<protein>
    <submittedName>
        <fullName evidence="1">Uncharacterized protein</fullName>
    </submittedName>
</protein>
<dbReference type="Proteomes" id="UP000255106">
    <property type="component" value="Unassembled WGS sequence"/>
</dbReference>